<dbReference type="HOGENOM" id="CLU_3015789_0_0_1"/>
<dbReference type="AlphaFoldDB" id="A0A0D0AE79"/>
<reference evidence="1 2" key="1">
    <citation type="submission" date="2014-04" db="EMBL/GenBank/DDBJ databases">
        <authorList>
            <consortium name="DOE Joint Genome Institute"/>
            <person name="Kuo A."/>
            <person name="Ruytinx J."/>
            <person name="Rineau F."/>
            <person name="Colpaert J."/>
            <person name="Kohler A."/>
            <person name="Nagy L.G."/>
            <person name="Floudas D."/>
            <person name="Copeland A."/>
            <person name="Barry K.W."/>
            <person name="Cichocki N."/>
            <person name="Veneault-Fourrey C."/>
            <person name="LaButti K."/>
            <person name="Lindquist E.A."/>
            <person name="Lipzen A."/>
            <person name="Lundell T."/>
            <person name="Morin E."/>
            <person name="Murat C."/>
            <person name="Sun H."/>
            <person name="Tunlid A."/>
            <person name="Henrissat B."/>
            <person name="Grigoriev I.V."/>
            <person name="Hibbett D.S."/>
            <person name="Martin F."/>
            <person name="Nordberg H.P."/>
            <person name="Cantor M.N."/>
            <person name="Hua S.X."/>
        </authorList>
    </citation>
    <scope>NUCLEOTIDE SEQUENCE [LARGE SCALE GENOMIC DNA]</scope>
    <source>
        <strain evidence="1 2">UH-Slu-Lm8-n1</strain>
    </source>
</reference>
<sequence length="56" mass="6284">LNETEEIGEKVDGMDGERLDRMGKKLDEMGKNFDEILGQGFDGLYSSSVCRRDNQG</sequence>
<dbReference type="InParanoid" id="A0A0D0AE79"/>
<feature type="non-terminal residue" evidence="1">
    <location>
        <position position="1"/>
    </location>
</feature>
<protein>
    <submittedName>
        <fullName evidence="1">Uncharacterized protein</fullName>
    </submittedName>
</protein>
<reference evidence="2" key="2">
    <citation type="submission" date="2015-01" db="EMBL/GenBank/DDBJ databases">
        <title>Evolutionary Origins and Diversification of the Mycorrhizal Mutualists.</title>
        <authorList>
            <consortium name="DOE Joint Genome Institute"/>
            <consortium name="Mycorrhizal Genomics Consortium"/>
            <person name="Kohler A."/>
            <person name="Kuo A."/>
            <person name="Nagy L.G."/>
            <person name="Floudas D."/>
            <person name="Copeland A."/>
            <person name="Barry K.W."/>
            <person name="Cichocki N."/>
            <person name="Veneault-Fourrey C."/>
            <person name="LaButti K."/>
            <person name="Lindquist E.A."/>
            <person name="Lipzen A."/>
            <person name="Lundell T."/>
            <person name="Morin E."/>
            <person name="Murat C."/>
            <person name="Riley R."/>
            <person name="Ohm R."/>
            <person name="Sun H."/>
            <person name="Tunlid A."/>
            <person name="Henrissat B."/>
            <person name="Grigoriev I.V."/>
            <person name="Hibbett D.S."/>
            <person name="Martin F."/>
        </authorList>
    </citation>
    <scope>NUCLEOTIDE SEQUENCE [LARGE SCALE GENOMIC DNA]</scope>
    <source>
        <strain evidence="2">UH-Slu-Lm8-n1</strain>
    </source>
</reference>
<evidence type="ECO:0000313" key="1">
    <source>
        <dbReference type="EMBL" id="KIK48510.1"/>
    </source>
</evidence>
<accession>A0A0D0AE79</accession>
<evidence type="ECO:0000313" key="2">
    <source>
        <dbReference type="Proteomes" id="UP000054485"/>
    </source>
</evidence>
<name>A0A0D0AE79_9AGAM</name>
<proteinExistence type="predicted"/>
<gene>
    <name evidence="1" type="ORF">CY34DRAFT_797995</name>
</gene>
<dbReference type="Proteomes" id="UP000054485">
    <property type="component" value="Unassembled WGS sequence"/>
</dbReference>
<keyword evidence="2" id="KW-1185">Reference proteome</keyword>
<dbReference type="EMBL" id="KN835137">
    <property type="protein sequence ID" value="KIK48510.1"/>
    <property type="molecule type" value="Genomic_DNA"/>
</dbReference>
<organism evidence="1 2">
    <name type="scientific">Suillus luteus UH-Slu-Lm8-n1</name>
    <dbReference type="NCBI Taxonomy" id="930992"/>
    <lineage>
        <taxon>Eukaryota</taxon>
        <taxon>Fungi</taxon>
        <taxon>Dikarya</taxon>
        <taxon>Basidiomycota</taxon>
        <taxon>Agaricomycotina</taxon>
        <taxon>Agaricomycetes</taxon>
        <taxon>Agaricomycetidae</taxon>
        <taxon>Boletales</taxon>
        <taxon>Suillineae</taxon>
        <taxon>Suillaceae</taxon>
        <taxon>Suillus</taxon>
    </lineage>
</organism>